<organism evidence="2 3">
    <name type="scientific">Brunnivagina elsteri CCALA 953</name>
    <dbReference type="NCBI Taxonomy" id="987040"/>
    <lineage>
        <taxon>Bacteria</taxon>
        <taxon>Bacillati</taxon>
        <taxon>Cyanobacteriota</taxon>
        <taxon>Cyanophyceae</taxon>
        <taxon>Nostocales</taxon>
        <taxon>Calotrichaceae</taxon>
        <taxon>Brunnivagina</taxon>
    </lineage>
</organism>
<feature type="transmembrane region" description="Helical" evidence="1">
    <location>
        <begin position="115"/>
        <end position="137"/>
    </location>
</feature>
<keyword evidence="3" id="KW-1185">Reference proteome</keyword>
<keyword evidence="1" id="KW-1133">Transmembrane helix</keyword>
<dbReference type="EMBL" id="NTFS01000026">
    <property type="protein sequence ID" value="PAX60010.1"/>
    <property type="molecule type" value="Genomic_DNA"/>
</dbReference>
<feature type="transmembrane region" description="Helical" evidence="1">
    <location>
        <begin position="391"/>
        <end position="412"/>
    </location>
</feature>
<name>A0A2A2TNI1_9CYAN</name>
<keyword evidence="1" id="KW-0472">Membrane</keyword>
<evidence type="ECO:0000256" key="1">
    <source>
        <dbReference type="SAM" id="Phobius"/>
    </source>
</evidence>
<feature type="transmembrane region" description="Helical" evidence="1">
    <location>
        <begin position="341"/>
        <end position="360"/>
    </location>
</feature>
<proteinExistence type="predicted"/>
<evidence type="ECO:0008006" key="4">
    <source>
        <dbReference type="Google" id="ProtNLM"/>
    </source>
</evidence>
<dbReference type="AlphaFoldDB" id="A0A2A2TNI1"/>
<accession>A0A2A2TNI1</accession>
<dbReference type="OrthoDB" id="9964429at2"/>
<feature type="transmembrane region" description="Helical" evidence="1">
    <location>
        <begin position="182"/>
        <end position="200"/>
    </location>
</feature>
<feature type="transmembrane region" description="Helical" evidence="1">
    <location>
        <begin position="34"/>
        <end position="53"/>
    </location>
</feature>
<gene>
    <name evidence="2" type="ORF">CK510_04110</name>
</gene>
<dbReference type="Proteomes" id="UP000218238">
    <property type="component" value="Unassembled WGS sequence"/>
</dbReference>
<reference evidence="2 3" key="1">
    <citation type="submission" date="2017-08" db="EMBL/GenBank/DDBJ databases">
        <title>Draft genome sequence of filamentous cyanobacterium Calothrix elsteri CCALA 953.</title>
        <authorList>
            <person name="Gagunashvili A.N."/>
            <person name="Elster J."/>
            <person name="Andresson O.S."/>
        </authorList>
    </citation>
    <scope>NUCLEOTIDE SEQUENCE [LARGE SCALE GENOMIC DNA]</scope>
    <source>
        <strain evidence="2 3">CCALA 953</strain>
    </source>
</reference>
<dbReference type="RefSeq" id="WP_095720482.1">
    <property type="nucleotide sequence ID" value="NZ_NTFS01000026.1"/>
</dbReference>
<keyword evidence="1" id="KW-0812">Transmembrane</keyword>
<sequence length="425" mass="47367">MKSIVFAIILFSHVISILPFVSNARDGKIPNTSHFASISVMLYYDFGLALEVVGITDNSKFFTPFFNGDDSLMAASFIIVLLAPWLFHIGANFTNKKSGNKLVYNYLHLKNSTKPLFYIVVIFISLYFAFSGLSILLQNEPIWVVREKVGERWGALIVLLYLPIHFLGFYTRQEDSNTKVGLIFSFGLVIASILSTSAIGQRTNMLLPILIIVLFRKKISLAKIGIFLVIAIIAVSLLLPIFKWQHADSKSSMVDLITETITGDFYRGAVLATALEKSQFLGSKIMPYPMAGYVYSVLYYVPRQIAPFKGSSTSQTFTSDIVRTPVEDTLWAFGVGAIEELLLNIGFLWCIPGLIVYGMFMGLLDKLSFHIPSLLIPTRLAAIWLCGYESSTVLLMFGTMAGVGLIFHQLFVQKNITASLRKLPL</sequence>
<comment type="caution">
    <text evidence="2">The sequence shown here is derived from an EMBL/GenBank/DDBJ whole genome shotgun (WGS) entry which is preliminary data.</text>
</comment>
<evidence type="ECO:0000313" key="3">
    <source>
        <dbReference type="Proteomes" id="UP000218238"/>
    </source>
</evidence>
<protein>
    <recommendedName>
        <fullName evidence="4">Oligosaccharide repeat unit polymerase</fullName>
    </recommendedName>
</protein>
<feature type="transmembrane region" description="Helical" evidence="1">
    <location>
        <begin position="221"/>
        <end position="242"/>
    </location>
</feature>
<feature type="transmembrane region" description="Helical" evidence="1">
    <location>
        <begin position="149"/>
        <end position="170"/>
    </location>
</feature>
<feature type="transmembrane region" description="Helical" evidence="1">
    <location>
        <begin position="74"/>
        <end position="95"/>
    </location>
</feature>
<evidence type="ECO:0000313" key="2">
    <source>
        <dbReference type="EMBL" id="PAX60010.1"/>
    </source>
</evidence>